<keyword evidence="6 8" id="KW-0539">Nucleus</keyword>
<keyword evidence="11" id="KW-1185">Reference proteome</keyword>
<dbReference type="OrthoDB" id="1287782at2759"/>
<dbReference type="GO" id="GO:0009734">
    <property type="term" value="P:auxin-activated signaling pathway"/>
    <property type="evidence" value="ECO:0007669"/>
    <property type="project" value="UniProtKB-UniRule"/>
</dbReference>
<dbReference type="InterPro" id="IPR033389">
    <property type="entry name" value="AUX/IAA_dom"/>
</dbReference>
<dbReference type="AlphaFoldDB" id="A0A830BGJ7"/>
<comment type="caution">
    <text evidence="10">The sequence shown here is derived from an EMBL/GenBank/DDBJ whole genome shotgun (WGS) entry which is preliminary data.</text>
</comment>
<dbReference type="InterPro" id="IPR003311">
    <property type="entry name" value="AUX_IAA"/>
</dbReference>
<comment type="similarity">
    <text evidence="2 8">Belongs to the Aux/IAA family.</text>
</comment>
<evidence type="ECO:0000256" key="5">
    <source>
        <dbReference type="ARBA" id="ARBA00023163"/>
    </source>
</evidence>
<dbReference type="EMBL" id="BMAC01000086">
    <property type="protein sequence ID" value="GFP84489.1"/>
    <property type="molecule type" value="Genomic_DNA"/>
</dbReference>
<evidence type="ECO:0000313" key="11">
    <source>
        <dbReference type="Proteomes" id="UP000653305"/>
    </source>
</evidence>
<accession>A0A830BGJ7</accession>
<evidence type="ECO:0000256" key="2">
    <source>
        <dbReference type="ARBA" id="ARBA00006728"/>
    </source>
</evidence>
<dbReference type="SUPFAM" id="SSF54277">
    <property type="entry name" value="CAD &amp; PB1 domains"/>
    <property type="match status" value="1"/>
</dbReference>
<dbReference type="PROSITE" id="PS51745">
    <property type="entry name" value="PB1"/>
    <property type="match status" value="1"/>
</dbReference>
<evidence type="ECO:0000256" key="1">
    <source>
        <dbReference type="ARBA" id="ARBA00004123"/>
    </source>
</evidence>
<evidence type="ECO:0000259" key="9">
    <source>
        <dbReference type="PROSITE" id="PS51745"/>
    </source>
</evidence>
<comment type="subcellular location">
    <subcellularLocation>
        <location evidence="1 8">Nucleus</location>
    </subcellularLocation>
</comment>
<dbReference type="Gene3D" id="3.10.20.90">
    <property type="entry name" value="Phosphatidylinositol 3-kinase Catalytic Subunit, Chain A, domain 1"/>
    <property type="match status" value="1"/>
</dbReference>
<dbReference type="GO" id="GO:0005634">
    <property type="term" value="C:nucleus"/>
    <property type="evidence" value="ECO:0007669"/>
    <property type="project" value="UniProtKB-SubCell"/>
</dbReference>
<protein>
    <recommendedName>
        <fullName evidence="8">Auxin-responsive protein</fullName>
    </recommendedName>
</protein>
<dbReference type="PANTHER" id="PTHR31734:SF34">
    <property type="entry name" value="AUXIN-RESPONSIVE PROTEIN IAA15"/>
    <property type="match status" value="1"/>
</dbReference>
<evidence type="ECO:0000256" key="7">
    <source>
        <dbReference type="ARBA" id="ARBA00023294"/>
    </source>
</evidence>
<evidence type="ECO:0000313" key="10">
    <source>
        <dbReference type="EMBL" id="GFP84489.1"/>
    </source>
</evidence>
<proteinExistence type="inferred from homology"/>
<keyword evidence="5 8" id="KW-0804">Transcription</keyword>
<comment type="function">
    <text evidence="8">Aux/IAA proteins are short-lived transcriptional factors that function as repressors of early auxin response genes at low auxin concentrations.</text>
</comment>
<evidence type="ECO:0000256" key="6">
    <source>
        <dbReference type="ARBA" id="ARBA00023242"/>
    </source>
</evidence>
<dbReference type="PANTHER" id="PTHR31734">
    <property type="entry name" value="AUXIN-RESPONSIVE PROTEIN IAA17"/>
    <property type="match status" value="1"/>
</dbReference>
<dbReference type="Proteomes" id="UP000653305">
    <property type="component" value="Unassembled WGS sequence"/>
</dbReference>
<evidence type="ECO:0000256" key="3">
    <source>
        <dbReference type="ARBA" id="ARBA00022491"/>
    </source>
</evidence>
<keyword evidence="3 8" id="KW-0678">Repressor</keyword>
<reference evidence="10" key="1">
    <citation type="submission" date="2020-07" db="EMBL/GenBank/DDBJ databases">
        <title>Ethylene signaling mediates host invasion by parasitic plants.</title>
        <authorList>
            <person name="Yoshida S."/>
        </authorList>
    </citation>
    <scope>NUCLEOTIDE SEQUENCE</scope>
    <source>
        <strain evidence="10">Okayama</strain>
    </source>
</reference>
<dbReference type="FunFam" id="3.10.20.90:FF:000078">
    <property type="entry name" value="Auxin-responsive protein"/>
    <property type="match status" value="1"/>
</dbReference>
<feature type="domain" description="PB1" evidence="9">
    <location>
        <begin position="15"/>
        <end position="118"/>
    </location>
</feature>
<comment type="subunit">
    <text evidence="8">Homodimers and heterodimers.</text>
</comment>
<dbReference type="GO" id="GO:0006355">
    <property type="term" value="P:regulation of DNA-templated transcription"/>
    <property type="evidence" value="ECO:0007669"/>
    <property type="project" value="InterPro"/>
</dbReference>
<evidence type="ECO:0000256" key="4">
    <source>
        <dbReference type="ARBA" id="ARBA00023015"/>
    </source>
</evidence>
<keyword evidence="7 8" id="KW-0927">Auxin signaling pathway</keyword>
<gene>
    <name evidence="10" type="ORF">PHJA_000592800</name>
</gene>
<keyword evidence="4 8" id="KW-0805">Transcription regulation</keyword>
<dbReference type="InterPro" id="IPR053793">
    <property type="entry name" value="PB1-like"/>
</dbReference>
<name>A0A830BGJ7_9LAMI</name>
<dbReference type="Pfam" id="PF02309">
    <property type="entry name" value="AUX_IAA"/>
    <property type="match status" value="1"/>
</dbReference>
<sequence>MRNCKSYRENTMRNCKYVKVAVDGTPYLRKVDLEIYNSYQQLMDALEEMFTCYALKHLFIILIFGLGNAVNERKIMANANGTEYVPTYEDRDGDWMLIGDVPWEMFVESCKRLRLMKSPEAIGLWFVVMV</sequence>
<evidence type="ECO:0000256" key="8">
    <source>
        <dbReference type="RuleBase" id="RU004549"/>
    </source>
</evidence>
<organism evidence="10 11">
    <name type="scientific">Phtheirospermum japonicum</name>
    <dbReference type="NCBI Taxonomy" id="374723"/>
    <lineage>
        <taxon>Eukaryota</taxon>
        <taxon>Viridiplantae</taxon>
        <taxon>Streptophyta</taxon>
        <taxon>Embryophyta</taxon>
        <taxon>Tracheophyta</taxon>
        <taxon>Spermatophyta</taxon>
        <taxon>Magnoliopsida</taxon>
        <taxon>eudicotyledons</taxon>
        <taxon>Gunneridae</taxon>
        <taxon>Pentapetalae</taxon>
        <taxon>asterids</taxon>
        <taxon>lamiids</taxon>
        <taxon>Lamiales</taxon>
        <taxon>Orobanchaceae</taxon>
        <taxon>Orobanchaceae incertae sedis</taxon>
        <taxon>Phtheirospermum</taxon>
    </lineage>
</organism>